<protein>
    <submittedName>
        <fullName evidence="1">BQ5605_C004g03015 protein</fullName>
    </submittedName>
</protein>
<evidence type="ECO:0000313" key="1">
    <source>
        <dbReference type="EMBL" id="SGY69445.1"/>
    </source>
</evidence>
<proteinExistence type="predicted"/>
<dbReference type="AlphaFoldDB" id="A0A2X0PBS7"/>
<dbReference type="EMBL" id="FQNC01000046">
    <property type="protein sequence ID" value="SGY69445.1"/>
    <property type="molecule type" value="Genomic_DNA"/>
</dbReference>
<dbReference type="Proteomes" id="UP000249464">
    <property type="component" value="Unassembled WGS sequence"/>
</dbReference>
<reference evidence="1 2" key="1">
    <citation type="submission" date="2016-11" db="EMBL/GenBank/DDBJ databases">
        <authorList>
            <person name="Jaros S."/>
            <person name="Januszkiewicz K."/>
            <person name="Wedrychowicz H."/>
        </authorList>
    </citation>
    <scope>NUCLEOTIDE SEQUENCE [LARGE SCALE GENOMIC DNA]</scope>
</reference>
<keyword evidence="2" id="KW-1185">Reference proteome</keyword>
<organism evidence="1 2">
    <name type="scientific">Microbotryum silenes-dioicae</name>
    <dbReference type="NCBI Taxonomy" id="796604"/>
    <lineage>
        <taxon>Eukaryota</taxon>
        <taxon>Fungi</taxon>
        <taxon>Dikarya</taxon>
        <taxon>Basidiomycota</taxon>
        <taxon>Pucciniomycotina</taxon>
        <taxon>Microbotryomycetes</taxon>
        <taxon>Microbotryales</taxon>
        <taxon>Microbotryaceae</taxon>
        <taxon>Microbotryum</taxon>
    </lineage>
</organism>
<evidence type="ECO:0000313" key="2">
    <source>
        <dbReference type="Proteomes" id="UP000249464"/>
    </source>
</evidence>
<sequence>MTKARRSIPLRGVAQAFNTIERASGRTPREVAYGMLCVSLVRPTRAIQERVEIVQRGCGELLRACVEGFWRAAGCCKVLMKDSGDY</sequence>
<accession>A0A2X0PBS7</accession>
<name>A0A2X0PBS7_9BASI</name>
<gene>
    <name evidence="1" type="primary">BQ5605_C004g03015</name>
    <name evidence="1" type="ORF">BQ5605_C004G03015</name>
</gene>